<protein>
    <submittedName>
        <fullName evidence="3">Uncharacterized protein</fullName>
    </submittedName>
</protein>
<dbReference type="AlphaFoldDB" id="A0AAV7X4F3"/>
<gene>
    <name evidence="3" type="ORF">ONE63_004724</name>
</gene>
<keyword evidence="2" id="KW-0732">Signal</keyword>
<feature type="chain" id="PRO_5043899842" evidence="2">
    <location>
        <begin position="27"/>
        <end position="97"/>
    </location>
</feature>
<keyword evidence="4" id="KW-1185">Reference proteome</keyword>
<evidence type="ECO:0000256" key="1">
    <source>
        <dbReference type="SAM" id="MobiDB-lite"/>
    </source>
</evidence>
<evidence type="ECO:0000256" key="2">
    <source>
        <dbReference type="SAM" id="SignalP"/>
    </source>
</evidence>
<dbReference type="EMBL" id="JAPTSV010000016">
    <property type="protein sequence ID" value="KAJ1519432.1"/>
    <property type="molecule type" value="Genomic_DNA"/>
</dbReference>
<name>A0AAV7X4F3_9NEOP</name>
<organism evidence="3 4">
    <name type="scientific">Megalurothrips usitatus</name>
    <name type="common">bean blossom thrips</name>
    <dbReference type="NCBI Taxonomy" id="439358"/>
    <lineage>
        <taxon>Eukaryota</taxon>
        <taxon>Metazoa</taxon>
        <taxon>Ecdysozoa</taxon>
        <taxon>Arthropoda</taxon>
        <taxon>Hexapoda</taxon>
        <taxon>Insecta</taxon>
        <taxon>Pterygota</taxon>
        <taxon>Neoptera</taxon>
        <taxon>Paraneoptera</taxon>
        <taxon>Thysanoptera</taxon>
        <taxon>Terebrantia</taxon>
        <taxon>Thripoidea</taxon>
        <taxon>Thripidae</taxon>
        <taxon>Megalurothrips</taxon>
    </lineage>
</organism>
<evidence type="ECO:0000313" key="3">
    <source>
        <dbReference type="EMBL" id="KAJ1519432.1"/>
    </source>
</evidence>
<accession>A0AAV7X4F3</accession>
<feature type="signal peptide" evidence="2">
    <location>
        <begin position="1"/>
        <end position="26"/>
    </location>
</feature>
<reference evidence="3" key="1">
    <citation type="submission" date="2022-12" db="EMBL/GenBank/DDBJ databases">
        <title>Chromosome-level genome assembly of the bean flower thrips Megalurothrips usitatus.</title>
        <authorList>
            <person name="Ma L."/>
            <person name="Liu Q."/>
            <person name="Li H."/>
            <person name="Cai W."/>
        </authorList>
    </citation>
    <scope>NUCLEOTIDE SEQUENCE</scope>
    <source>
        <strain evidence="3">Cailab_2022a</strain>
    </source>
</reference>
<proteinExistence type="predicted"/>
<feature type="compositionally biased region" description="Basic and acidic residues" evidence="1">
    <location>
        <begin position="88"/>
        <end position="97"/>
    </location>
</feature>
<feature type="region of interest" description="Disordered" evidence="1">
    <location>
        <begin position="24"/>
        <end position="97"/>
    </location>
</feature>
<comment type="caution">
    <text evidence="3">The sequence shown here is derived from an EMBL/GenBank/DDBJ whole genome shotgun (WGS) entry which is preliminary data.</text>
</comment>
<sequence>MSMSLPLSRALALAAAVLLLALLADARRPPRPPPRRPAPVYDSYEAPSSDQHAAASGHGHHGRVQIKVYRGPDDHHHHAPHGYWVKQPADDAPHHRR</sequence>
<dbReference type="Proteomes" id="UP001075354">
    <property type="component" value="Chromosome 16"/>
</dbReference>
<evidence type="ECO:0000313" key="4">
    <source>
        <dbReference type="Proteomes" id="UP001075354"/>
    </source>
</evidence>